<dbReference type="EnsemblPlants" id="Kaladp0069s0058.1.v1.1">
    <property type="protein sequence ID" value="Kaladp0069s0058.1.v1.1"/>
    <property type="gene ID" value="Kaladp0069s0058.v1.1"/>
</dbReference>
<dbReference type="Pfam" id="PF05623">
    <property type="entry name" value="DUF789"/>
    <property type="match status" value="1"/>
</dbReference>
<dbReference type="PANTHER" id="PTHR31343">
    <property type="entry name" value="T15D22.8"/>
    <property type="match status" value="1"/>
</dbReference>
<protein>
    <submittedName>
        <fullName evidence="2">Uncharacterized protein</fullName>
    </submittedName>
</protein>
<evidence type="ECO:0000313" key="3">
    <source>
        <dbReference type="Proteomes" id="UP000594263"/>
    </source>
</evidence>
<name>A0A7N0UIP4_KALFE</name>
<feature type="compositionally biased region" description="Polar residues" evidence="1">
    <location>
        <begin position="217"/>
        <end position="226"/>
    </location>
</feature>
<accession>A0A7N0UIP4</accession>
<feature type="compositionally biased region" description="Low complexity" evidence="1">
    <location>
        <begin position="29"/>
        <end position="46"/>
    </location>
</feature>
<dbReference type="PANTHER" id="PTHR31343:SF8">
    <property type="entry name" value="OS07G0246600 PROTEIN"/>
    <property type="match status" value="1"/>
</dbReference>
<feature type="compositionally biased region" description="Polar residues" evidence="1">
    <location>
        <begin position="193"/>
        <end position="203"/>
    </location>
</feature>
<dbReference type="AlphaFoldDB" id="A0A7N0UIP4"/>
<feature type="compositionally biased region" description="Basic and acidic residues" evidence="1">
    <location>
        <begin position="204"/>
        <end position="216"/>
    </location>
</feature>
<reference evidence="2" key="1">
    <citation type="submission" date="2021-01" db="UniProtKB">
        <authorList>
            <consortium name="EnsemblPlants"/>
        </authorList>
    </citation>
    <scope>IDENTIFICATION</scope>
</reference>
<feature type="compositionally biased region" description="Basic and acidic residues" evidence="1">
    <location>
        <begin position="47"/>
        <end position="68"/>
    </location>
</feature>
<sequence length="423" mass="47604">MSAQGGVSIARNRNGDRFYSPPAVRKQRQQMLLQQQQREQQQQQQHRQQDGEKEKGMASSLDSEKVSEDSLSTTTTTSRADSGCSISKQAVDCATNLDRFLQNTTPVVTAHYLSKTSVRGRSRVVDSPPFFLLDDLWESFKEWSAYGAGVPILLNDSESVVQYYVPFLSAIQLFVDPSKPSAGLRRHGEDSDIGSSRETSSEGSYDRDAEREDIHPNNRSPGLQNVTENDIRSFNRLSIKDRISIDASSSEGEIQGTLGAVAFEFFERESPFIREPLANKISILASRFPGLKTYRSCDLLPQSWLSVAWYPIYRIPTGPTLQNVDACFLTYHSLSTPILSKNVATSQVQQSRVSEIHHQSTSSKLSLPTFALASYRFKASVWESDCQKEQLLLQEAGNWLKLRQVEHPDYGFFTTHYISPLLR</sequence>
<organism evidence="2 3">
    <name type="scientific">Kalanchoe fedtschenkoi</name>
    <name type="common">Lavender scallops</name>
    <name type="synonym">South American air plant</name>
    <dbReference type="NCBI Taxonomy" id="63787"/>
    <lineage>
        <taxon>Eukaryota</taxon>
        <taxon>Viridiplantae</taxon>
        <taxon>Streptophyta</taxon>
        <taxon>Embryophyta</taxon>
        <taxon>Tracheophyta</taxon>
        <taxon>Spermatophyta</taxon>
        <taxon>Magnoliopsida</taxon>
        <taxon>eudicotyledons</taxon>
        <taxon>Gunneridae</taxon>
        <taxon>Pentapetalae</taxon>
        <taxon>Saxifragales</taxon>
        <taxon>Crassulaceae</taxon>
        <taxon>Kalanchoe</taxon>
    </lineage>
</organism>
<evidence type="ECO:0000256" key="1">
    <source>
        <dbReference type="SAM" id="MobiDB-lite"/>
    </source>
</evidence>
<feature type="region of interest" description="Disordered" evidence="1">
    <location>
        <begin position="180"/>
        <end position="226"/>
    </location>
</feature>
<dbReference type="InterPro" id="IPR008507">
    <property type="entry name" value="DUF789"/>
</dbReference>
<proteinExistence type="predicted"/>
<dbReference type="Proteomes" id="UP000594263">
    <property type="component" value="Unplaced"/>
</dbReference>
<keyword evidence="3" id="KW-1185">Reference proteome</keyword>
<dbReference type="OMA" id="TARSHEW"/>
<feature type="region of interest" description="Disordered" evidence="1">
    <location>
        <begin position="1"/>
        <end position="82"/>
    </location>
</feature>
<evidence type="ECO:0000313" key="2">
    <source>
        <dbReference type="EnsemblPlants" id="Kaladp0069s0058.1.v1.1"/>
    </source>
</evidence>
<dbReference type="Gramene" id="Kaladp0069s0058.1.v1.1">
    <property type="protein sequence ID" value="Kaladp0069s0058.1.v1.1"/>
    <property type="gene ID" value="Kaladp0069s0058.v1.1"/>
</dbReference>